<organism evidence="4 5">
    <name type="scientific">Verruconis gallopava</name>
    <dbReference type="NCBI Taxonomy" id="253628"/>
    <lineage>
        <taxon>Eukaryota</taxon>
        <taxon>Fungi</taxon>
        <taxon>Dikarya</taxon>
        <taxon>Ascomycota</taxon>
        <taxon>Pezizomycotina</taxon>
        <taxon>Dothideomycetes</taxon>
        <taxon>Pleosporomycetidae</taxon>
        <taxon>Venturiales</taxon>
        <taxon>Sympoventuriaceae</taxon>
        <taxon>Verruconis</taxon>
    </lineage>
</organism>
<feature type="domain" description="Ubiquitin-like" evidence="3">
    <location>
        <begin position="11"/>
        <end position="71"/>
    </location>
</feature>
<evidence type="ECO:0000313" key="5">
    <source>
        <dbReference type="Proteomes" id="UP000053259"/>
    </source>
</evidence>
<feature type="transmembrane region" description="Helical" evidence="2">
    <location>
        <begin position="242"/>
        <end position="261"/>
    </location>
</feature>
<dbReference type="InterPro" id="IPR025390">
    <property type="entry name" value="Dsc3_C"/>
</dbReference>
<dbReference type="Proteomes" id="UP000053259">
    <property type="component" value="Unassembled WGS sequence"/>
</dbReference>
<evidence type="ECO:0000256" key="1">
    <source>
        <dbReference type="SAM" id="MobiDB-lite"/>
    </source>
</evidence>
<dbReference type="Pfam" id="PF13373">
    <property type="entry name" value="Dsc3_C"/>
    <property type="match status" value="1"/>
</dbReference>
<dbReference type="InterPro" id="IPR000626">
    <property type="entry name" value="Ubiquitin-like_dom"/>
</dbReference>
<dbReference type="PROSITE" id="PS50053">
    <property type="entry name" value="UBIQUITIN_2"/>
    <property type="match status" value="1"/>
</dbReference>
<dbReference type="RefSeq" id="XP_016211147.1">
    <property type="nucleotide sequence ID" value="XM_016361071.1"/>
</dbReference>
<dbReference type="InterPro" id="IPR029071">
    <property type="entry name" value="Ubiquitin-like_domsf"/>
</dbReference>
<dbReference type="PANTHER" id="PTHR28049">
    <property type="entry name" value="TRANSMEMBRANE PROTEIN YOR223W"/>
    <property type="match status" value="1"/>
</dbReference>
<keyword evidence="2" id="KW-1133">Transmembrane helix</keyword>
<proteinExistence type="predicted"/>
<sequence length="294" mass="32539">MAPNPLPEEVLELIIRFTASIPDLTIPVLSPKTTTTLALKLLIRDRLPTEYVRNRLRLIFSGRILEDGSSLYQSLNLKDAAPPPPPRSAKSRGKQPLRDDEDGARTVLRKYIHCSIGDVLSRSDLEEEARKAEEAKQALLQNVGQASTGSPADNGHVPPATQGPLGFDRLLQTGFTAADVATLRASFLAHLSNTHTPDTMPHGDDLRRLEERWLDTDAQNSQQIGPDGSSIEDDEGSALDDMFWGNIWGFFWPVGAIVWGFREDGVWTRRRMIAVFTGVLVNLVFGFARLTSSR</sequence>
<dbReference type="AlphaFoldDB" id="A0A0D2A391"/>
<accession>A0A0D2A391</accession>
<feature type="region of interest" description="Disordered" evidence="1">
    <location>
        <begin position="144"/>
        <end position="165"/>
    </location>
</feature>
<dbReference type="GO" id="GO:0044695">
    <property type="term" value="C:Dsc E3 ubiquitin ligase complex"/>
    <property type="evidence" value="ECO:0007669"/>
    <property type="project" value="InterPro"/>
</dbReference>
<evidence type="ECO:0000256" key="2">
    <source>
        <dbReference type="SAM" id="Phobius"/>
    </source>
</evidence>
<protein>
    <recommendedName>
        <fullName evidence="3">Ubiquitin-like domain-containing protein</fullName>
    </recommendedName>
</protein>
<dbReference type="GeneID" id="27315290"/>
<name>A0A0D2A391_9PEZI</name>
<dbReference type="Pfam" id="PF10302">
    <property type="entry name" value="Dsc3_N"/>
    <property type="match status" value="1"/>
</dbReference>
<dbReference type="FunCoup" id="A0A0D2A391">
    <property type="interactions" value="9"/>
</dbReference>
<dbReference type="Gene3D" id="3.10.20.90">
    <property type="entry name" value="Phosphatidylinositol 3-kinase Catalytic Subunit, Chain A, domain 1"/>
    <property type="match status" value="1"/>
</dbReference>
<feature type="transmembrane region" description="Helical" evidence="2">
    <location>
        <begin position="273"/>
        <end position="291"/>
    </location>
</feature>
<dbReference type="OrthoDB" id="2556122at2759"/>
<evidence type="ECO:0000313" key="4">
    <source>
        <dbReference type="EMBL" id="KIW01278.1"/>
    </source>
</evidence>
<keyword evidence="2" id="KW-0472">Membrane</keyword>
<dbReference type="EMBL" id="KN847556">
    <property type="protein sequence ID" value="KIW01278.1"/>
    <property type="molecule type" value="Genomic_DNA"/>
</dbReference>
<keyword evidence="5" id="KW-1185">Reference proteome</keyword>
<dbReference type="HOGENOM" id="CLU_035821_0_0_1"/>
<dbReference type="InterPro" id="IPR019413">
    <property type="entry name" value="Dsc3_ub-like_dom"/>
</dbReference>
<gene>
    <name evidence="4" type="ORF">PV09_07317</name>
</gene>
<dbReference type="VEuPathDB" id="FungiDB:PV09_07317"/>
<keyword evidence="2" id="KW-0812">Transmembrane</keyword>
<dbReference type="GO" id="GO:0005783">
    <property type="term" value="C:endoplasmic reticulum"/>
    <property type="evidence" value="ECO:0007669"/>
    <property type="project" value="TreeGrafter"/>
</dbReference>
<feature type="region of interest" description="Disordered" evidence="1">
    <location>
        <begin position="75"/>
        <end position="102"/>
    </location>
</feature>
<dbReference type="SUPFAM" id="SSF54236">
    <property type="entry name" value="Ubiquitin-like"/>
    <property type="match status" value="1"/>
</dbReference>
<dbReference type="InterPro" id="IPR045226">
    <property type="entry name" value="Dsc3"/>
</dbReference>
<reference evidence="4 5" key="1">
    <citation type="submission" date="2015-01" db="EMBL/GenBank/DDBJ databases">
        <title>The Genome Sequence of Ochroconis gallopava CBS43764.</title>
        <authorList>
            <consortium name="The Broad Institute Genomics Platform"/>
            <person name="Cuomo C."/>
            <person name="de Hoog S."/>
            <person name="Gorbushina A."/>
            <person name="Stielow B."/>
            <person name="Teixiera M."/>
            <person name="Abouelleil A."/>
            <person name="Chapman S.B."/>
            <person name="Priest M."/>
            <person name="Young S.K."/>
            <person name="Wortman J."/>
            <person name="Nusbaum C."/>
            <person name="Birren B."/>
        </authorList>
    </citation>
    <scope>NUCLEOTIDE SEQUENCE [LARGE SCALE GENOMIC DNA]</scope>
    <source>
        <strain evidence="4 5">CBS 43764</strain>
    </source>
</reference>
<dbReference type="InParanoid" id="A0A0D2A391"/>
<evidence type="ECO:0000259" key="3">
    <source>
        <dbReference type="PROSITE" id="PS50053"/>
    </source>
</evidence>
<dbReference type="PANTHER" id="PTHR28049:SF1">
    <property type="entry name" value="DSC E3 UBIQUITIN LIGASE COMPLEX SUBUNIT 3"/>
    <property type="match status" value="1"/>
</dbReference>